<protein>
    <submittedName>
        <fullName evidence="5">Thiolase, N-terminal domain-containing protein</fullName>
    </submittedName>
</protein>
<keyword evidence="3" id="KW-0012">Acyltransferase</keyword>
<dbReference type="OrthoDB" id="5404651at2759"/>
<dbReference type="SUPFAM" id="SSF53901">
    <property type="entry name" value="Thiolase-like"/>
    <property type="match status" value="1"/>
</dbReference>
<gene>
    <name evidence="5" type="ORF">BJ554DRAFT_3299</name>
</gene>
<comment type="caution">
    <text evidence="5">The sequence shown here is derived from an EMBL/GenBank/DDBJ whole genome shotgun (WGS) entry which is preliminary data.</text>
</comment>
<dbReference type="GO" id="GO:0003985">
    <property type="term" value="F:acetyl-CoA C-acetyltransferase activity"/>
    <property type="evidence" value="ECO:0007669"/>
    <property type="project" value="TreeGrafter"/>
</dbReference>
<dbReference type="PANTHER" id="PTHR18919:SF156">
    <property type="entry name" value="ACETYL-COA ACETYLTRANSFERASE, MITOCHONDRIAL"/>
    <property type="match status" value="1"/>
</dbReference>
<dbReference type="PANTHER" id="PTHR18919">
    <property type="entry name" value="ACETYL-COA C-ACYLTRANSFERASE"/>
    <property type="match status" value="1"/>
</dbReference>
<dbReference type="AlphaFoldDB" id="A0A8H8DFR5"/>
<dbReference type="GO" id="GO:0006635">
    <property type="term" value="P:fatty acid beta-oxidation"/>
    <property type="evidence" value="ECO:0007669"/>
    <property type="project" value="TreeGrafter"/>
</dbReference>
<reference evidence="5 6" key="1">
    <citation type="journal article" name="Sci. Rep.">
        <title>Genome-scale phylogenetic analyses confirm Olpidium as the closest living zoosporic fungus to the non-flagellated, terrestrial fungi.</title>
        <authorList>
            <person name="Chang Y."/>
            <person name="Rochon D."/>
            <person name="Sekimoto S."/>
            <person name="Wang Y."/>
            <person name="Chovatia M."/>
            <person name="Sandor L."/>
            <person name="Salamov A."/>
            <person name="Grigoriev I.V."/>
            <person name="Stajich J.E."/>
            <person name="Spatafora J.W."/>
        </authorList>
    </citation>
    <scope>NUCLEOTIDE SEQUENCE [LARGE SCALE GENOMIC DNA]</scope>
    <source>
        <strain evidence="5">S191</strain>
    </source>
</reference>
<sequence length="137" mass="14005">MAAPLSTASSRPLLSFQAPLHPTSTSSLVSVLTPARPLAMQEVVIVSAARTPVGCFGGALSKVPAVELGAVAIRGAITKARLKPDQIEEVYMGNVLQANLGQAPARQAALGAGNRDRLCATEGEEAGKAMSGAKQRS</sequence>
<name>A0A8H8DFR5_9FUNG</name>
<evidence type="ECO:0000256" key="2">
    <source>
        <dbReference type="ARBA" id="ARBA00022679"/>
    </source>
</evidence>
<organism evidence="5 6">
    <name type="scientific">Olpidium bornovanus</name>
    <dbReference type="NCBI Taxonomy" id="278681"/>
    <lineage>
        <taxon>Eukaryota</taxon>
        <taxon>Fungi</taxon>
        <taxon>Fungi incertae sedis</taxon>
        <taxon>Olpidiomycota</taxon>
        <taxon>Olpidiomycotina</taxon>
        <taxon>Olpidiomycetes</taxon>
        <taxon>Olpidiales</taxon>
        <taxon>Olpidiaceae</taxon>
        <taxon>Olpidium</taxon>
    </lineage>
</organism>
<evidence type="ECO:0000313" key="5">
    <source>
        <dbReference type="EMBL" id="KAG5456845.1"/>
    </source>
</evidence>
<keyword evidence="6" id="KW-1185">Reference proteome</keyword>
<dbReference type="InterPro" id="IPR016039">
    <property type="entry name" value="Thiolase-like"/>
</dbReference>
<dbReference type="EMBL" id="JAEFCI010011064">
    <property type="protein sequence ID" value="KAG5456845.1"/>
    <property type="molecule type" value="Genomic_DNA"/>
</dbReference>
<feature type="domain" description="Thiolase N-terminal" evidence="4">
    <location>
        <begin position="43"/>
        <end position="120"/>
    </location>
</feature>
<dbReference type="Proteomes" id="UP000673691">
    <property type="component" value="Unassembled WGS sequence"/>
</dbReference>
<dbReference type="Gene3D" id="3.40.47.10">
    <property type="match status" value="1"/>
</dbReference>
<evidence type="ECO:0000256" key="3">
    <source>
        <dbReference type="ARBA" id="ARBA00023315"/>
    </source>
</evidence>
<evidence type="ECO:0000313" key="6">
    <source>
        <dbReference type="Proteomes" id="UP000673691"/>
    </source>
</evidence>
<dbReference type="Pfam" id="PF00108">
    <property type="entry name" value="Thiolase_N"/>
    <property type="match status" value="1"/>
</dbReference>
<proteinExistence type="inferred from homology"/>
<evidence type="ECO:0000256" key="1">
    <source>
        <dbReference type="ARBA" id="ARBA00010982"/>
    </source>
</evidence>
<dbReference type="InterPro" id="IPR020616">
    <property type="entry name" value="Thiolase_N"/>
</dbReference>
<comment type="similarity">
    <text evidence="1">Belongs to the thiolase-like superfamily. Thiolase family.</text>
</comment>
<evidence type="ECO:0000259" key="4">
    <source>
        <dbReference type="Pfam" id="PF00108"/>
    </source>
</evidence>
<accession>A0A8H8DFR5</accession>
<dbReference type="GO" id="GO:0005739">
    <property type="term" value="C:mitochondrion"/>
    <property type="evidence" value="ECO:0007669"/>
    <property type="project" value="TreeGrafter"/>
</dbReference>
<keyword evidence="2" id="KW-0808">Transferase</keyword>